<dbReference type="InterPro" id="IPR001888">
    <property type="entry name" value="Transposase_1"/>
</dbReference>
<dbReference type="InterPro" id="IPR036397">
    <property type="entry name" value="RNaseH_sf"/>
</dbReference>
<name>A0ABQ8SNH6_PERAM</name>
<protein>
    <recommendedName>
        <fullName evidence="4">Mariner transposase</fullName>
    </recommendedName>
</protein>
<evidence type="ECO:0000313" key="2">
    <source>
        <dbReference type="EMBL" id="KAJ4434985.1"/>
    </source>
</evidence>
<dbReference type="EMBL" id="JAJSOF020000025">
    <property type="protein sequence ID" value="KAJ4434985.1"/>
    <property type="molecule type" value="Genomic_DNA"/>
</dbReference>
<sequence>MSPGSSTESYSAFALNGLRDNPGRNFNQEENDELQKKMKLKTFGFPETPKFLIGRNRVATDPENVQATVRGLWRRQMLWFVYMLRRQTHNTRRVRTITRFEQKLVKFRRRTLARFTVFITSSSPSILPSSIIIYGVNRIRPKSHCQDRRKSFDEDSEQTNLSWSTIQRILTEDLHIRRVSAKFVPRLLTDDQRENRVRVCRDLMSEVQNDSNFLKKIVTGDESWCYGYDPESKQASSQWKTPNSPRPKKARQVRSSVKIMLICIFDVNGIVYKEFIPPGHRVNQHFYLDVVRRLRESVQRKRPELCRNGNWLLHHDNAPAHTALTI</sequence>
<evidence type="ECO:0008006" key="4">
    <source>
        <dbReference type="Google" id="ProtNLM"/>
    </source>
</evidence>
<dbReference type="InterPro" id="IPR052709">
    <property type="entry name" value="Transposase-MT_Hybrid"/>
</dbReference>
<dbReference type="Gene3D" id="3.30.420.10">
    <property type="entry name" value="Ribonuclease H-like superfamily/Ribonuclease H"/>
    <property type="match status" value="1"/>
</dbReference>
<evidence type="ECO:0000313" key="3">
    <source>
        <dbReference type="Proteomes" id="UP001148838"/>
    </source>
</evidence>
<dbReference type="PANTHER" id="PTHR46060">
    <property type="entry name" value="MARINER MOS1 TRANSPOSASE-LIKE PROTEIN"/>
    <property type="match status" value="1"/>
</dbReference>
<dbReference type="Proteomes" id="UP001148838">
    <property type="component" value="Unassembled WGS sequence"/>
</dbReference>
<proteinExistence type="predicted"/>
<accession>A0ABQ8SNH6</accession>
<dbReference type="PANTHER" id="PTHR46060:SF1">
    <property type="entry name" value="MARINER MOS1 TRANSPOSASE-LIKE PROTEIN"/>
    <property type="match status" value="1"/>
</dbReference>
<evidence type="ECO:0000256" key="1">
    <source>
        <dbReference type="SAM" id="MobiDB-lite"/>
    </source>
</evidence>
<feature type="region of interest" description="Disordered" evidence="1">
    <location>
        <begin position="231"/>
        <end position="251"/>
    </location>
</feature>
<feature type="compositionally biased region" description="Polar residues" evidence="1">
    <location>
        <begin position="233"/>
        <end position="243"/>
    </location>
</feature>
<reference evidence="2 3" key="1">
    <citation type="journal article" date="2022" name="Allergy">
        <title>Genome assembly and annotation of Periplaneta americana reveal a comprehensive cockroach allergen profile.</title>
        <authorList>
            <person name="Wang L."/>
            <person name="Xiong Q."/>
            <person name="Saelim N."/>
            <person name="Wang L."/>
            <person name="Nong W."/>
            <person name="Wan A.T."/>
            <person name="Shi M."/>
            <person name="Liu X."/>
            <person name="Cao Q."/>
            <person name="Hui J.H.L."/>
            <person name="Sookrung N."/>
            <person name="Leung T.F."/>
            <person name="Tungtrongchitr A."/>
            <person name="Tsui S.K.W."/>
        </authorList>
    </citation>
    <scope>NUCLEOTIDE SEQUENCE [LARGE SCALE GENOMIC DNA]</scope>
    <source>
        <strain evidence="2">PWHHKU_190912</strain>
    </source>
</reference>
<organism evidence="2 3">
    <name type="scientific">Periplaneta americana</name>
    <name type="common">American cockroach</name>
    <name type="synonym">Blatta americana</name>
    <dbReference type="NCBI Taxonomy" id="6978"/>
    <lineage>
        <taxon>Eukaryota</taxon>
        <taxon>Metazoa</taxon>
        <taxon>Ecdysozoa</taxon>
        <taxon>Arthropoda</taxon>
        <taxon>Hexapoda</taxon>
        <taxon>Insecta</taxon>
        <taxon>Pterygota</taxon>
        <taxon>Neoptera</taxon>
        <taxon>Polyneoptera</taxon>
        <taxon>Dictyoptera</taxon>
        <taxon>Blattodea</taxon>
        <taxon>Blattoidea</taxon>
        <taxon>Blattidae</taxon>
        <taxon>Blattinae</taxon>
        <taxon>Periplaneta</taxon>
    </lineage>
</organism>
<dbReference type="Pfam" id="PF01359">
    <property type="entry name" value="Transposase_1"/>
    <property type="match status" value="1"/>
</dbReference>
<comment type="caution">
    <text evidence="2">The sequence shown here is derived from an EMBL/GenBank/DDBJ whole genome shotgun (WGS) entry which is preliminary data.</text>
</comment>
<gene>
    <name evidence="2" type="ORF">ANN_23557</name>
</gene>
<keyword evidence="3" id="KW-1185">Reference proteome</keyword>